<evidence type="ECO:0000256" key="26">
    <source>
        <dbReference type="ARBA" id="ARBA00060592"/>
    </source>
</evidence>
<comment type="function">
    <text evidence="1">Cell wall formation. Synthesis of cross-linked peptidoglycan from the lipid intermediates. The enzyme has a penicillin-insensitive transglycosylase N-terminal domain (formation of linear glycan strands) and a penicillin-sensitive transpeptidase C-terminal domain (cross-linking of the peptide subunits).</text>
</comment>
<comment type="caution">
    <text evidence="31">The sequence shown here is derived from an EMBL/GenBank/DDBJ whole genome shotgun (WGS) entry which is preliminary data.</text>
</comment>
<dbReference type="EC" id="3.4.16.4" evidence="6"/>
<keyword evidence="20" id="KW-0046">Antibiotic resistance</keyword>
<evidence type="ECO:0000256" key="23">
    <source>
        <dbReference type="ARBA" id="ARBA00034000"/>
    </source>
</evidence>
<dbReference type="InterPro" id="IPR001460">
    <property type="entry name" value="PCN-bd_Tpept"/>
</dbReference>
<evidence type="ECO:0000256" key="17">
    <source>
        <dbReference type="ARBA" id="ARBA00022984"/>
    </source>
</evidence>
<dbReference type="GO" id="GO:0008360">
    <property type="term" value="P:regulation of cell shape"/>
    <property type="evidence" value="ECO:0007669"/>
    <property type="project" value="UniProtKB-KW"/>
</dbReference>
<evidence type="ECO:0000256" key="12">
    <source>
        <dbReference type="ARBA" id="ARBA00022679"/>
    </source>
</evidence>
<keyword evidence="9" id="KW-0121">Carboxypeptidase</keyword>
<dbReference type="GO" id="GO:0046677">
    <property type="term" value="P:response to antibiotic"/>
    <property type="evidence" value="ECO:0007669"/>
    <property type="project" value="UniProtKB-KW"/>
</dbReference>
<dbReference type="GO" id="GO:0009252">
    <property type="term" value="P:peptidoglycan biosynthetic process"/>
    <property type="evidence" value="ECO:0007669"/>
    <property type="project" value="UniProtKB-KW"/>
</dbReference>
<dbReference type="AlphaFoldDB" id="A0A9D1TI30"/>
<keyword evidence="10" id="KW-0645">Protease</keyword>
<evidence type="ECO:0000256" key="19">
    <source>
        <dbReference type="ARBA" id="ARBA00023136"/>
    </source>
</evidence>
<comment type="catalytic activity">
    <reaction evidence="25">
        <text>[GlcNAc-(1-&gt;4)-Mur2Ac(oyl-L-Ala-gamma-D-Glu-L-Lys-D-Ala-D-Ala)](n)-di-trans,octa-cis-undecaprenyl diphosphate + beta-D-GlcNAc-(1-&gt;4)-Mur2Ac(oyl-L-Ala-gamma-D-Glu-L-Lys-D-Ala-D-Ala)-di-trans,octa-cis-undecaprenyl diphosphate = [GlcNAc-(1-&gt;4)-Mur2Ac(oyl-L-Ala-gamma-D-Glu-L-Lys-D-Ala-D-Ala)](n+1)-di-trans,octa-cis-undecaprenyl diphosphate + di-trans,octa-cis-undecaprenyl diphosphate + H(+)</text>
        <dbReference type="Rhea" id="RHEA:23708"/>
        <dbReference type="Rhea" id="RHEA-COMP:9602"/>
        <dbReference type="Rhea" id="RHEA-COMP:9603"/>
        <dbReference type="ChEBI" id="CHEBI:15378"/>
        <dbReference type="ChEBI" id="CHEBI:58405"/>
        <dbReference type="ChEBI" id="CHEBI:60033"/>
        <dbReference type="ChEBI" id="CHEBI:78435"/>
        <dbReference type="EC" id="2.4.99.28"/>
    </reaction>
</comment>
<keyword evidence="16" id="KW-0735">Signal-anchor</keyword>
<dbReference type="GO" id="GO:0008658">
    <property type="term" value="F:penicillin binding"/>
    <property type="evidence" value="ECO:0007669"/>
    <property type="project" value="InterPro"/>
</dbReference>
<comment type="subcellular location">
    <subcellularLocation>
        <location evidence="2">Cell membrane</location>
        <topology evidence="2">Single-pass type II membrane protein</topology>
    </subcellularLocation>
</comment>
<keyword evidence="19 28" id="KW-0472">Membrane</keyword>
<feature type="region of interest" description="Disordered" evidence="27">
    <location>
        <begin position="697"/>
        <end position="762"/>
    </location>
</feature>
<reference evidence="31" key="1">
    <citation type="journal article" date="2021" name="PeerJ">
        <title>Extensive microbial diversity within the chicken gut microbiome revealed by metagenomics and culture.</title>
        <authorList>
            <person name="Gilroy R."/>
            <person name="Ravi A."/>
            <person name="Getino M."/>
            <person name="Pursley I."/>
            <person name="Horton D.L."/>
            <person name="Alikhan N.F."/>
            <person name="Baker D."/>
            <person name="Gharbi K."/>
            <person name="Hall N."/>
            <person name="Watson M."/>
            <person name="Adriaenssens E.M."/>
            <person name="Foster-Nyarko E."/>
            <person name="Jarju S."/>
            <person name="Secka A."/>
            <person name="Antonio M."/>
            <person name="Oren A."/>
            <person name="Chaudhuri R.R."/>
            <person name="La Ragione R."/>
            <person name="Hildebrand F."/>
            <person name="Pallen M.J."/>
        </authorList>
    </citation>
    <scope>NUCLEOTIDE SEQUENCE</scope>
    <source>
        <strain evidence="31">CHK193-4272</strain>
    </source>
</reference>
<evidence type="ECO:0000256" key="4">
    <source>
        <dbReference type="ARBA" id="ARBA00007090"/>
    </source>
</evidence>
<evidence type="ECO:0000256" key="16">
    <source>
        <dbReference type="ARBA" id="ARBA00022968"/>
    </source>
</evidence>
<evidence type="ECO:0000256" key="25">
    <source>
        <dbReference type="ARBA" id="ARBA00049902"/>
    </source>
</evidence>
<dbReference type="Pfam" id="PF00905">
    <property type="entry name" value="Transpeptidase"/>
    <property type="match status" value="1"/>
</dbReference>
<comment type="pathway">
    <text evidence="26">Glycan biosynthesis.</text>
</comment>
<dbReference type="NCBIfam" id="TIGR02074">
    <property type="entry name" value="PBP_1a_fam"/>
    <property type="match status" value="1"/>
</dbReference>
<evidence type="ECO:0000256" key="8">
    <source>
        <dbReference type="ARBA" id="ARBA00022475"/>
    </source>
</evidence>
<dbReference type="InterPro" id="IPR050396">
    <property type="entry name" value="Glycosyltr_51/Transpeptidase"/>
</dbReference>
<feature type="compositionally biased region" description="Low complexity" evidence="27">
    <location>
        <begin position="713"/>
        <end position="748"/>
    </location>
</feature>
<evidence type="ECO:0000256" key="28">
    <source>
        <dbReference type="SAM" id="Phobius"/>
    </source>
</evidence>
<dbReference type="GO" id="GO:0071555">
    <property type="term" value="P:cell wall organization"/>
    <property type="evidence" value="ECO:0007669"/>
    <property type="project" value="UniProtKB-KW"/>
</dbReference>
<keyword evidence="15" id="KW-0133">Cell shape</keyword>
<evidence type="ECO:0000256" key="22">
    <source>
        <dbReference type="ARBA" id="ARBA00023316"/>
    </source>
</evidence>
<evidence type="ECO:0000256" key="9">
    <source>
        <dbReference type="ARBA" id="ARBA00022645"/>
    </source>
</evidence>
<dbReference type="Gene3D" id="3.40.710.10">
    <property type="entry name" value="DD-peptidase/beta-lactamase superfamily"/>
    <property type="match status" value="1"/>
</dbReference>
<dbReference type="GO" id="GO:0006508">
    <property type="term" value="P:proteolysis"/>
    <property type="evidence" value="ECO:0007669"/>
    <property type="project" value="UniProtKB-KW"/>
</dbReference>
<dbReference type="InterPro" id="IPR023346">
    <property type="entry name" value="Lysozyme-like_dom_sf"/>
</dbReference>
<evidence type="ECO:0000259" key="30">
    <source>
        <dbReference type="Pfam" id="PF00912"/>
    </source>
</evidence>
<dbReference type="Pfam" id="PF00912">
    <property type="entry name" value="Transgly"/>
    <property type="match status" value="1"/>
</dbReference>
<sequence>MANRKKGNVGTVFRRIRFFLVSLILVGVMCASICGVALAIYLRVYIEPNSKIDMNELISGMNMTSMVYAWDSTQQNYVEYEVLRGLQNRIWADLDEIPKNLQNAFIAIEDKRFYEHKGVDWARTANGVLNWITGREGGGSTITQQLIKNATQFDDYSVKRKLTEILRALQLEKDLNDKDMILETYLNIIYLGQGAYGVNTAAITYFGKELSELNLAECAIIAGITKNPSLYDPFNHPENIKERQEVILDEMCKQGMITEAERDAAKAQPLEYKYEEAQNALNNTYSYFTDTVIQDVINDLVEKKGYSEQMASWKVTSGGVQIYTTVDLNVQNVLEQVYEEQVKFPNVSKNGAVPESAMVICNQAGDVVGIVGGRGTKTGNRVLLRSETARQAGSAIKPLSVYAPAMDAGIITPYSVRDNEPFMQLNGKDWPRNDSGGYTGPMVIRTAVAKSVNAVAVRVVDELTPKAAFEFLTQDLNFTHLNYPEDVDLSPMALGGMNGGVTVREMAAGYSIFLNNGIFNGGRTYSKVLNADGTVLLENEPLNRQVFEKQSTVYYMREVMRAVTTEGTATRINIPGIETAGKTGTSQNKRDLWFCGYTPYYVGATWFGYDSDYNLTGISGNPSVTVWNEVMKRIHQNLPSADFDRGDSSNFETASYCKVSGLAPTSACRSRGNVATGRFWVGDAPTESCDVCSYYRPNNNNNNNDNDDDKTETPTTPETGENNGNTSDNNNNNQTNQNNNNNNNNGSNTVETTTPVDPENAA</sequence>
<dbReference type="SUPFAM" id="SSF53955">
    <property type="entry name" value="Lysozyme-like"/>
    <property type="match status" value="1"/>
</dbReference>
<comment type="pathway">
    <text evidence="3">Cell wall biogenesis; peptidoglycan biosynthesis.</text>
</comment>
<keyword evidence="18 28" id="KW-1133">Transmembrane helix</keyword>
<dbReference type="GO" id="GO:0005886">
    <property type="term" value="C:plasma membrane"/>
    <property type="evidence" value="ECO:0007669"/>
    <property type="project" value="UniProtKB-SubCell"/>
</dbReference>
<evidence type="ECO:0000259" key="29">
    <source>
        <dbReference type="Pfam" id="PF00905"/>
    </source>
</evidence>
<organism evidence="31 32">
    <name type="scientific">Candidatus Butyricicoccus avistercoris</name>
    <dbReference type="NCBI Taxonomy" id="2838518"/>
    <lineage>
        <taxon>Bacteria</taxon>
        <taxon>Bacillati</taxon>
        <taxon>Bacillota</taxon>
        <taxon>Clostridia</taxon>
        <taxon>Eubacteriales</taxon>
        <taxon>Butyricicoccaceae</taxon>
        <taxon>Butyricicoccus</taxon>
    </lineage>
</organism>
<evidence type="ECO:0000256" key="2">
    <source>
        <dbReference type="ARBA" id="ARBA00004401"/>
    </source>
</evidence>
<dbReference type="InterPro" id="IPR012338">
    <property type="entry name" value="Beta-lactam/transpept-like"/>
</dbReference>
<dbReference type="FunFam" id="1.10.3810.10:FF:000001">
    <property type="entry name" value="Penicillin-binding protein 1A"/>
    <property type="match status" value="1"/>
</dbReference>
<name>A0A9D1TI30_9FIRM</name>
<evidence type="ECO:0000256" key="13">
    <source>
        <dbReference type="ARBA" id="ARBA00022692"/>
    </source>
</evidence>
<evidence type="ECO:0000256" key="6">
    <source>
        <dbReference type="ARBA" id="ARBA00012448"/>
    </source>
</evidence>
<accession>A0A9D1TI30</accession>
<dbReference type="Gene3D" id="1.10.3810.10">
    <property type="entry name" value="Biosynthetic peptidoglycan transglycosylase-like"/>
    <property type="match status" value="1"/>
</dbReference>
<dbReference type="PANTHER" id="PTHR32282:SF11">
    <property type="entry name" value="PENICILLIN-BINDING PROTEIN 1B"/>
    <property type="match status" value="1"/>
</dbReference>
<evidence type="ECO:0000313" key="32">
    <source>
        <dbReference type="Proteomes" id="UP000886808"/>
    </source>
</evidence>
<keyword evidence="12" id="KW-0808">Transferase</keyword>
<dbReference type="EC" id="2.4.99.28" evidence="24"/>
<evidence type="ECO:0000256" key="1">
    <source>
        <dbReference type="ARBA" id="ARBA00002624"/>
    </source>
</evidence>
<keyword evidence="14" id="KW-0378">Hydrolase</keyword>
<keyword evidence="8" id="KW-1003">Cell membrane</keyword>
<evidence type="ECO:0000256" key="18">
    <source>
        <dbReference type="ARBA" id="ARBA00022989"/>
    </source>
</evidence>
<evidence type="ECO:0000256" key="7">
    <source>
        <dbReference type="ARBA" id="ARBA00018638"/>
    </source>
</evidence>
<proteinExistence type="inferred from homology"/>
<dbReference type="SUPFAM" id="SSF56601">
    <property type="entry name" value="beta-lactamase/transpeptidase-like"/>
    <property type="match status" value="1"/>
</dbReference>
<keyword evidence="21" id="KW-0511">Multifunctional enzyme</keyword>
<evidence type="ECO:0000256" key="15">
    <source>
        <dbReference type="ARBA" id="ARBA00022960"/>
    </source>
</evidence>
<evidence type="ECO:0000256" key="14">
    <source>
        <dbReference type="ARBA" id="ARBA00022801"/>
    </source>
</evidence>
<reference evidence="31" key="2">
    <citation type="submission" date="2021-04" db="EMBL/GenBank/DDBJ databases">
        <authorList>
            <person name="Gilroy R."/>
        </authorList>
    </citation>
    <scope>NUCLEOTIDE SEQUENCE</scope>
    <source>
        <strain evidence="31">CHK193-4272</strain>
    </source>
</reference>
<keyword evidence="22" id="KW-0961">Cell wall biogenesis/degradation</keyword>
<dbReference type="Proteomes" id="UP000886808">
    <property type="component" value="Unassembled WGS sequence"/>
</dbReference>
<feature type="transmembrane region" description="Helical" evidence="28">
    <location>
        <begin position="20"/>
        <end position="42"/>
    </location>
</feature>
<dbReference type="EMBL" id="DXIE01000043">
    <property type="protein sequence ID" value="HIV62682.1"/>
    <property type="molecule type" value="Genomic_DNA"/>
</dbReference>
<evidence type="ECO:0000256" key="27">
    <source>
        <dbReference type="SAM" id="MobiDB-lite"/>
    </source>
</evidence>
<evidence type="ECO:0000256" key="10">
    <source>
        <dbReference type="ARBA" id="ARBA00022670"/>
    </source>
</evidence>
<dbReference type="InterPro" id="IPR036950">
    <property type="entry name" value="PBP_transglycosylase"/>
</dbReference>
<comment type="similarity">
    <text evidence="5">In the N-terminal section; belongs to the glycosyltransferase 51 family.</text>
</comment>
<evidence type="ECO:0000256" key="3">
    <source>
        <dbReference type="ARBA" id="ARBA00004752"/>
    </source>
</evidence>
<feature type="domain" description="Glycosyl transferase family 51" evidence="30">
    <location>
        <begin position="86"/>
        <end position="251"/>
    </location>
</feature>
<evidence type="ECO:0000313" key="31">
    <source>
        <dbReference type="EMBL" id="HIV62682.1"/>
    </source>
</evidence>
<comment type="catalytic activity">
    <reaction evidence="23">
        <text>Preferential cleavage: (Ac)2-L-Lys-D-Ala-|-D-Ala. Also transpeptidation of peptidyl-alanyl moieties that are N-acyl substituents of D-alanine.</text>
        <dbReference type="EC" id="3.4.16.4"/>
    </reaction>
</comment>
<gene>
    <name evidence="31" type="ORF">H9746_07580</name>
</gene>
<feature type="domain" description="Penicillin-binding protein transpeptidase" evidence="29">
    <location>
        <begin position="357"/>
        <end position="606"/>
    </location>
</feature>
<evidence type="ECO:0000256" key="5">
    <source>
        <dbReference type="ARBA" id="ARBA00007739"/>
    </source>
</evidence>
<evidence type="ECO:0000256" key="11">
    <source>
        <dbReference type="ARBA" id="ARBA00022676"/>
    </source>
</evidence>
<dbReference type="GO" id="GO:0009002">
    <property type="term" value="F:serine-type D-Ala-D-Ala carboxypeptidase activity"/>
    <property type="evidence" value="ECO:0007669"/>
    <property type="project" value="UniProtKB-EC"/>
</dbReference>
<dbReference type="PANTHER" id="PTHR32282">
    <property type="entry name" value="BINDING PROTEIN TRANSPEPTIDASE, PUTATIVE-RELATED"/>
    <property type="match status" value="1"/>
</dbReference>
<evidence type="ECO:0000256" key="21">
    <source>
        <dbReference type="ARBA" id="ARBA00023268"/>
    </source>
</evidence>
<keyword evidence="17" id="KW-0573">Peptidoglycan synthesis</keyword>
<keyword evidence="11" id="KW-0328">Glycosyltransferase</keyword>
<evidence type="ECO:0000256" key="20">
    <source>
        <dbReference type="ARBA" id="ARBA00023251"/>
    </source>
</evidence>
<dbReference type="InterPro" id="IPR001264">
    <property type="entry name" value="Glyco_trans_51"/>
</dbReference>
<protein>
    <recommendedName>
        <fullName evidence="7">Penicillin-binding protein 1A</fullName>
        <ecNumber evidence="24">2.4.99.28</ecNumber>
        <ecNumber evidence="6">3.4.16.4</ecNumber>
    </recommendedName>
</protein>
<dbReference type="GO" id="GO:0008955">
    <property type="term" value="F:peptidoglycan glycosyltransferase activity"/>
    <property type="evidence" value="ECO:0007669"/>
    <property type="project" value="UniProtKB-EC"/>
</dbReference>
<comment type="similarity">
    <text evidence="4">In the C-terminal section; belongs to the transpeptidase family.</text>
</comment>
<evidence type="ECO:0000256" key="24">
    <source>
        <dbReference type="ARBA" id="ARBA00044770"/>
    </source>
</evidence>
<dbReference type="GO" id="GO:0030288">
    <property type="term" value="C:outer membrane-bounded periplasmic space"/>
    <property type="evidence" value="ECO:0007669"/>
    <property type="project" value="TreeGrafter"/>
</dbReference>
<keyword evidence="13 28" id="KW-0812">Transmembrane</keyword>